<evidence type="ECO:0000256" key="2">
    <source>
        <dbReference type="ARBA" id="ARBA00006426"/>
    </source>
</evidence>
<evidence type="ECO:0000256" key="8">
    <source>
        <dbReference type="ARBA" id="ARBA00039202"/>
    </source>
</evidence>
<dbReference type="Pfam" id="PF00079">
    <property type="entry name" value="Serpin"/>
    <property type="match status" value="1"/>
</dbReference>
<dbReference type="InterPro" id="IPR023795">
    <property type="entry name" value="Serpin_CS"/>
</dbReference>
<keyword evidence="3" id="KW-0963">Cytoplasm</keyword>
<dbReference type="FunFam" id="2.30.39.10:FF:000014">
    <property type="entry name" value="Serpin family B member 9"/>
    <property type="match status" value="1"/>
</dbReference>
<dbReference type="InterPro" id="IPR042185">
    <property type="entry name" value="Serpin_sf_2"/>
</dbReference>
<gene>
    <name evidence="12" type="ORF">JOQ06_018205</name>
</gene>
<dbReference type="AlphaFoldDB" id="A0AAD6AHH6"/>
<dbReference type="GO" id="GO:0005615">
    <property type="term" value="C:extracellular space"/>
    <property type="evidence" value="ECO:0007669"/>
    <property type="project" value="InterPro"/>
</dbReference>
<evidence type="ECO:0000256" key="10">
    <source>
        <dbReference type="ARBA" id="ARBA00079383"/>
    </source>
</evidence>
<evidence type="ECO:0000256" key="7">
    <source>
        <dbReference type="ARBA" id="ARBA00038828"/>
    </source>
</evidence>
<evidence type="ECO:0000256" key="4">
    <source>
        <dbReference type="ARBA" id="ARBA00022690"/>
    </source>
</evidence>
<name>A0AAD6AHH6_9TELE</name>
<comment type="similarity">
    <text evidence="2">Belongs to the serpin family. Ov-serpin subfamily.</text>
</comment>
<comment type="caution">
    <text evidence="12">The sequence shown here is derived from an EMBL/GenBank/DDBJ whole genome shotgun (WGS) entry which is preliminary data.</text>
</comment>
<evidence type="ECO:0000259" key="11">
    <source>
        <dbReference type="SMART" id="SM00093"/>
    </source>
</evidence>
<evidence type="ECO:0000313" key="12">
    <source>
        <dbReference type="EMBL" id="KAJ4925475.1"/>
    </source>
</evidence>
<dbReference type="PANTHER" id="PTHR11461:SF204">
    <property type="entry name" value="SERPIN B6"/>
    <property type="match status" value="1"/>
</dbReference>
<dbReference type="InterPro" id="IPR036186">
    <property type="entry name" value="Serpin_sf"/>
</dbReference>
<dbReference type="InterPro" id="IPR042178">
    <property type="entry name" value="Serpin_sf_1"/>
</dbReference>
<evidence type="ECO:0000256" key="5">
    <source>
        <dbReference type="ARBA" id="ARBA00022900"/>
    </source>
</evidence>
<dbReference type="PROSITE" id="PS00284">
    <property type="entry name" value="SERPIN"/>
    <property type="match status" value="1"/>
</dbReference>
<sequence>MATSPPSKISKANTTFALDLFKKLSDDDKTANIFYSPFSISSALAMVMLGTGGNTSTQMSEVLGFTEKGILPECVRKFLPPQNDEEDVHASFSELMSKLIKDDAPYALSLANRLYGEQSYQFVEHFLAETKKYYGADLESVDFKANAEAARVNINKWVEDQTQDKIKELLAKGVVGSLTRLVLVNAIYFKGKWETQFKEYSTVDAPFKMNKNDTKSVKMMGQTSIFGLSSIRSANCQILEMPYKGKDLSMLIFLPNEIEDETTGLEKLEKELTYEKFVEWTHSDMMSKTKVNVRLPRFKMEELYPLKDILISMGMVDAFDARMSDFSGMSKANDLVLSAVVHKAFVDVNEEGTEAAAATTGVISITSMPSMPPEFHADHPFLFFIRHNPSMSILFAGRYSSPE</sequence>
<accession>A0AAD6AHH6</accession>
<dbReference type="FunFam" id="3.30.497.10:FF:000001">
    <property type="entry name" value="Serine protease inhibitor"/>
    <property type="match status" value="1"/>
</dbReference>
<dbReference type="Proteomes" id="UP001219934">
    <property type="component" value="Unassembled WGS sequence"/>
</dbReference>
<proteinExistence type="inferred from homology"/>
<dbReference type="GO" id="GO:0004867">
    <property type="term" value="F:serine-type endopeptidase inhibitor activity"/>
    <property type="evidence" value="ECO:0007669"/>
    <property type="project" value="UniProtKB-KW"/>
</dbReference>
<comment type="subunit">
    <text evidence="7">Forms a complex with the monomeric form of beta-tryptase.</text>
</comment>
<evidence type="ECO:0000256" key="6">
    <source>
        <dbReference type="ARBA" id="ARBA00022990"/>
    </source>
</evidence>
<dbReference type="SUPFAM" id="SSF56574">
    <property type="entry name" value="Serpins"/>
    <property type="match status" value="1"/>
</dbReference>
<keyword evidence="6" id="KW-0007">Acetylation</keyword>
<dbReference type="GO" id="GO:0005737">
    <property type="term" value="C:cytoplasm"/>
    <property type="evidence" value="ECO:0007669"/>
    <property type="project" value="UniProtKB-SubCell"/>
</dbReference>
<keyword evidence="5" id="KW-0722">Serine protease inhibitor</keyword>
<dbReference type="SMART" id="SM00093">
    <property type="entry name" value="SERPIN"/>
    <property type="match status" value="1"/>
</dbReference>
<reference evidence="12" key="1">
    <citation type="submission" date="2022-11" db="EMBL/GenBank/DDBJ databases">
        <title>Chromosome-level genome of Pogonophryne albipinna.</title>
        <authorList>
            <person name="Jo E."/>
        </authorList>
    </citation>
    <scope>NUCLEOTIDE SEQUENCE</scope>
    <source>
        <strain evidence="12">SGF0006</strain>
        <tissue evidence="12">Muscle</tissue>
    </source>
</reference>
<keyword evidence="4" id="KW-0646">Protease inhibitor</keyword>
<dbReference type="CDD" id="cd19956">
    <property type="entry name" value="serpinB"/>
    <property type="match status" value="1"/>
</dbReference>
<dbReference type="InterPro" id="IPR023796">
    <property type="entry name" value="Serpin_dom"/>
</dbReference>
<evidence type="ECO:0000256" key="3">
    <source>
        <dbReference type="ARBA" id="ARBA00022490"/>
    </source>
</evidence>
<evidence type="ECO:0000256" key="1">
    <source>
        <dbReference type="ARBA" id="ARBA00004496"/>
    </source>
</evidence>
<dbReference type="InterPro" id="IPR000215">
    <property type="entry name" value="Serpin_fam"/>
</dbReference>
<evidence type="ECO:0000313" key="13">
    <source>
        <dbReference type="Proteomes" id="UP001219934"/>
    </source>
</evidence>
<organism evidence="12 13">
    <name type="scientific">Pogonophryne albipinna</name>
    <dbReference type="NCBI Taxonomy" id="1090488"/>
    <lineage>
        <taxon>Eukaryota</taxon>
        <taxon>Metazoa</taxon>
        <taxon>Chordata</taxon>
        <taxon>Craniata</taxon>
        <taxon>Vertebrata</taxon>
        <taxon>Euteleostomi</taxon>
        <taxon>Actinopterygii</taxon>
        <taxon>Neopterygii</taxon>
        <taxon>Teleostei</taxon>
        <taxon>Neoteleostei</taxon>
        <taxon>Acanthomorphata</taxon>
        <taxon>Eupercaria</taxon>
        <taxon>Perciformes</taxon>
        <taxon>Notothenioidei</taxon>
        <taxon>Pogonophryne</taxon>
    </lineage>
</organism>
<keyword evidence="13" id="KW-1185">Reference proteome</keyword>
<feature type="domain" description="Serpin" evidence="11">
    <location>
        <begin position="18"/>
        <end position="402"/>
    </location>
</feature>
<protein>
    <recommendedName>
        <fullName evidence="9">Leukocyte elastase inhibitor</fullName>
    </recommendedName>
    <alternativeName>
        <fullName evidence="10">Serpin B1</fullName>
    </alternativeName>
    <alternativeName>
        <fullName evidence="8">Serpin B6</fullName>
    </alternativeName>
</protein>
<dbReference type="EMBL" id="JAPTMU010000021">
    <property type="protein sequence ID" value="KAJ4925475.1"/>
    <property type="molecule type" value="Genomic_DNA"/>
</dbReference>
<dbReference type="Gene3D" id="3.30.497.10">
    <property type="entry name" value="Antithrombin, subunit I, domain 2"/>
    <property type="match status" value="1"/>
</dbReference>
<evidence type="ECO:0000256" key="9">
    <source>
        <dbReference type="ARBA" id="ARBA00073281"/>
    </source>
</evidence>
<dbReference type="PANTHER" id="PTHR11461">
    <property type="entry name" value="SERINE PROTEASE INHIBITOR, SERPIN"/>
    <property type="match status" value="1"/>
</dbReference>
<comment type="subcellular location">
    <subcellularLocation>
        <location evidence="1">Cytoplasm</location>
    </subcellularLocation>
</comment>
<dbReference type="Gene3D" id="2.30.39.10">
    <property type="entry name" value="Alpha-1-antitrypsin, domain 1"/>
    <property type="match status" value="2"/>
</dbReference>